<dbReference type="PROSITE" id="PS50119">
    <property type="entry name" value="ZF_BBOX"/>
    <property type="match status" value="1"/>
</dbReference>
<keyword evidence="1" id="KW-0863">Zinc-finger</keyword>
<comment type="caution">
    <text evidence="3">The sequence shown here is derived from an EMBL/GenBank/DDBJ whole genome shotgun (WGS) entry which is preliminary data.</text>
</comment>
<evidence type="ECO:0000313" key="4">
    <source>
        <dbReference type="Proteomes" id="UP000001396"/>
    </source>
</evidence>
<accession>D3B898</accession>
<dbReference type="InterPro" id="IPR000315">
    <property type="entry name" value="Znf_B-box"/>
</dbReference>
<dbReference type="EMBL" id="ADBJ01000020">
    <property type="protein sequence ID" value="EFA82266.1"/>
    <property type="molecule type" value="Genomic_DNA"/>
</dbReference>
<dbReference type="GO" id="GO:0008270">
    <property type="term" value="F:zinc ion binding"/>
    <property type="evidence" value="ECO:0007669"/>
    <property type="project" value="UniProtKB-KW"/>
</dbReference>
<evidence type="ECO:0000313" key="3">
    <source>
        <dbReference type="EMBL" id="EFA82266.1"/>
    </source>
</evidence>
<keyword evidence="1" id="KW-0862">Zinc</keyword>
<keyword evidence="1" id="KW-0479">Metal-binding</keyword>
<dbReference type="RefSeq" id="XP_020434383.1">
    <property type="nucleotide sequence ID" value="XM_020575588.1"/>
</dbReference>
<dbReference type="InterPro" id="IPR015915">
    <property type="entry name" value="Kelch-typ_b-propeller"/>
</dbReference>
<name>D3B898_HETP5</name>
<keyword evidence="4" id="KW-1185">Reference proteome</keyword>
<dbReference type="SUPFAM" id="SSF50965">
    <property type="entry name" value="Galactose oxidase, central domain"/>
    <property type="match status" value="1"/>
</dbReference>
<dbReference type="InterPro" id="IPR011043">
    <property type="entry name" value="Gal_Oxase/kelch_b-propeller"/>
</dbReference>
<dbReference type="AlphaFoldDB" id="D3B898"/>
<dbReference type="SUPFAM" id="SSF57845">
    <property type="entry name" value="B-box zinc-binding domain"/>
    <property type="match status" value="1"/>
</dbReference>
<evidence type="ECO:0000256" key="1">
    <source>
        <dbReference type="PROSITE-ProRule" id="PRU00024"/>
    </source>
</evidence>
<gene>
    <name evidence="3" type="ORF">PPL_04689</name>
</gene>
<evidence type="ECO:0000259" key="2">
    <source>
        <dbReference type="PROSITE" id="PS50119"/>
    </source>
</evidence>
<sequence>MFSLLITNQVLCTDHNEIFKFICFACNKLFCSQCVTAHTRHYPLHSFQFEHVSDLKLNLTSSKSSFKIDRDINNNNNDNNNNNNNNKNNNIINIENQYSSSSVIQNKIIQLWDQLKILSTLDHSSNLVYTKIHNFFESLHQALILEEQRLKRNLNHVTDPIEPKVEMLLKELVQLINILNINNYKQPQPLQLSLSEDSQDSEGSEDSDEYYSFADDVSNNLVDQTKCFQTQEIMKSIVDSENFQSFYQSNIFTIFNHKDHPNNNVFNIRRPQYNSNDDLKLDLLVQHNSIFKSTEDSFNSNVILDLEVGIYDFSILKKSIGKSIQLNIINNENNNQTSSEPSYTYLFSPHKNKTATIFNLSLGTSEEVPIFDCLYMTFSACLTIGEYIYIFGGYTINFFFRFSIRTKKIEKADMKGIRGGFGTSICYDGLQYIYILEGQNPDQTSRIDRYDILNNEFERFGVLKNHIFHVLSIYYKEMIYTFPSNKNVMIRFCPHTKSIEDSKSGCTDGNGNAYILAQDGSFIRYNIEFKQFNRLQSMPRNEHVYTSMVFHKVSDYEHNIYYMGGTIHKNYKYSIEENEWTKIFKGDHSTTTGNSISTTGGEINNDNTFTITGGITGNDVSTTGSIGTSLRYNF</sequence>
<reference evidence="3 4" key="1">
    <citation type="journal article" date="2011" name="Genome Res.">
        <title>Phylogeny-wide analysis of social amoeba genomes highlights ancient origins for complex intercellular communication.</title>
        <authorList>
            <person name="Heidel A.J."/>
            <person name="Lawal H.M."/>
            <person name="Felder M."/>
            <person name="Schilde C."/>
            <person name="Helps N.R."/>
            <person name="Tunggal B."/>
            <person name="Rivero F."/>
            <person name="John U."/>
            <person name="Schleicher M."/>
            <person name="Eichinger L."/>
            <person name="Platzer M."/>
            <person name="Noegel A.A."/>
            <person name="Schaap P."/>
            <person name="Gloeckner G."/>
        </authorList>
    </citation>
    <scope>NUCLEOTIDE SEQUENCE [LARGE SCALE GENOMIC DNA]</scope>
    <source>
        <strain evidence="4">ATCC 26659 / Pp 5 / PN500</strain>
    </source>
</reference>
<proteinExistence type="predicted"/>
<dbReference type="Gene3D" id="2.120.10.80">
    <property type="entry name" value="Kelch-type beta propeller"/>
    <property type="match status" value="1"/>
</dbReference>
<dbReference type="GeneID" id="31360176"/>
<organism evidence="3 4">
    <name type="scientific">Heterostelium pallidum (strain ATCC 26659 / Pp 5 / PN500)</name>
    <name type="common">Cellular slime mold</name>
    <name type="synonym">Polysphondylium pallidum</name>
    <dbReference type="NCBI Taxonomy" id="670386"/>
    <lineage>
        <taxon>Eukaryota</taxon>
        <taxon>Amoebozoa</taxon>
        <taxon>Evosea</taxon>
        <taxon>Eumycetozoa</taxon>
        <taxon>Dictyostelia</taxon>
        <taxon>Acytosteliales</taxon>
        <taxon>Acytosteliaceae</taxon>
        <taxon>Heterostelium</taxon>
    </lineage>
</organism>
<feature type="domain" description="B box-type" evidence="2">
    <location>
        <begin position="7"/>
        <end position="41"/>
    </location>
</feature>
<protein>
    <recommendedName>
        <fullName evidence="2">B box-type domain-containing protein</fullName>
    </recommendedName>
</protein>
<dbReference type="Proteomes" id="UP000001396">
    <property type="component" value="Unassembled WGS sequence"/>
</dbReference>
<dbReference type="InParanoid" id="D3B898"/>